<feature type="region of interest" description="Disordered" evidence="1">
    <location>
        <begin position="1"/>
        <end position="60"/>
    </location>
</feature>
<dbReference type="Gene3D" id="1.25.40.990">
    <property type="match status" value="1"/>
</dbReference>
<dbReference type="PANTHER" id="PTHR12436:SF3">
    <property type="entry name" value="GERMINAL-CENTER ASSOCIATED NUCLEAR PROTEIN"/>
    <property type="match status" value="1"/>
</dbReference>
<keyword evidence="4" id="KW-1185">Reference proteome</keyword>
<protein>
    <recommendedName>
        <fullName evidence="2">SAC3/GANP/THP3 conserved domain-containing protein</fullName>
    </recommendedName>
</protein>
<dbReference type="InterPro" id="IPR005062">
    <property type="entry name" value="SAC3/GANP/THP3_conserved"/>
</dbReference>
<dbReference type="InterPro" id="IPR045107">
    <property type="entry name" value="SAC3/GANP/THP3"/>
</dbReference>
<evidence type="ECO:0000313" key="4">
    <source>
        <dbReference type="Proteomes" id="UP000663760"/>
    </source>
</evidence>
<feature type="domain" description="SAC3/GANP/THP3 conserved" evidence="2">
    <location>
        <begin position="88"/>
        <end position="375"/>
    </location>
</feature>
<dbReference type="GO" id="GO:0005737">
    <property type="term" value="C:cytoplasm"/>
    <property type="evidence" value="ECO:0007669"/>
    <property type="project" value="TreeGrafter"/>
</dbReference>
<dbReference type="Proteomes" id="UP000663760">
    <property type="component" value="Chromosome 1"/>
</dbReference>
<dbReference type="OrthoDB" id="264795at2759"/>
<sequence length="408" mass="46403">MERRVGGRGGRSWRPRESGGGSRPAPTSSSSSASYGDRWRPSSSRASHSASKSGGDLREDLEGSTKVRLAEHVADQDVSSLVGTCPDMCPAKERGQREQFRDLTVFERLNGNPQKTSSALAVKKFCRTMSTTNEQPSDIRPLPVLQKTLRYLLDIVDSSNHPFEVIHDFVLDRTRAIRQDLSIQKIVNNDVILMYEEMVKFHIISDKRLRKNCGKADISSLLHLNMEQLIKSLTSLYDLYVINQRSSDKNYNEAEYYSFNLILQLGRNRNSISLWLRKMSVSILQSKEMHFARSVLRHLRVGNYRRFLKIVAADSSYLQFCLLEPVVNEVRAQALLCINYGGYKLHPYPLSHLSHILIMKEEDLESLCHDCGLKTCKDEAGHLLLPTRQEVSHMPKTLQDFGFLASEN</sequence>
<reference evidence="3" key="1">
    <citation type="submission" date="2020-02" db="EMBL/GenBank/DDBJ databases">
        <authorList>
            <person name="Scholz U."/>
            <person name="Mascher M."/>
            <person name="Fiebig A."/>
        </authorList>
    </citation>
    <scope>NUCLEOTIDE SEQUENCE</scope>
</reference>
<name>A0A7I8JXE1_SPIIN</name>
<dbReference type="GO" id="GO:0006406">
    <property type="term" value="P:mRNA export from nucleus"/>
    <property type="evidence" value="ECO:0007669"/>
    <property type="project" value="TreeGrafter"/>
</dbReference>
<evidence type="ECO:0000256" key="1">
    <source>
        <dbReference type="SAM" id="MobiDB-lite"/>
    </source>
</evidence>
<dbReference type="EMBL" id="LR746264">
    <property type="protein sequence ID" value="CAA7388419.1"/>
    <property type="molecule type" value="Genomic_DNA"/>
</dbReference>
<dbReference type="AlphaFoldDB" id="A0A7I8JXE1"/>
<evidence type="ECO:0000259" key="2">
    <source>
        <dbReference type="Pfam" id="PF03399"/>
    </source>
</evidence>
<dbReference type="GO" id="GO:0070390">
    <property type="term" value="C:transcription export complex 2"/>
    <property type="evidence" value="ECO:0007669"/>
    <property type="project" value="TreeGrafter"/>
</dbReference>
<feature type="compositionally biased region" description="Low complexity" evidence="1">
    <location>
        <begin position="23"/>
        <end position="53"/>
    </location>
</feature>
<organism evidence="3 4">
    <name type="scientific">Spirodela intermedia</name>
    <name type="common">Intermediate duckweed</name>
    <dbReference type="NCBI Taxonomy" id="51605"/>
    <lineage>
        <taxon>Eukaryota</taxon>
        <taxon>Viridiplantae</taxon>
        <taxon>Streptophyta</taxon>
        <taxon>Embryophyta</taxon>
        <taxon>Tracheophyta</taxon>
        <taxon>Spermatophyta</taxon>
        <taxon>Magnoliopsida</taxon>
        <taxon>Liliopsida</taxon>
        <taxon>Araceae</taxon>
        <taxon>Lemnoideae</taxon>
        <taxon>Spirodela</taxon>
    </lineage>
</organism>
<gene>
    <name evidence="3" type="ORF">SI8410_01000660</name>
</gene>
<dbReference type="Pfam" id="PF03399">
    <property type="entry name" value="SAC3_GANP"/>
    <property type="match status" value="1"/>
</dbReference>
<dbReference type="PANTHER" id="PTHR12436">
    <property type="entry name" value="80 KDA MCM3-ASSOCIATED PROTEIN"/>
    <property type="match status" value="1"/>
</dbReference>
<accession>A0A7I8JXE1</accession>
<proteinExistence type="predicted"/>
<evidence type="ECO:0000313" key="3">
    <source>
        <dbReference type="EMBL" id="CAA7388419.1"/>
    </source>
</evidence>